<geneLocation type="plasmid" evidence="1">
    <name>pMT1</name>
</geneLocation>
<dbReference type="EMBL" id="AL117211">
    <property type="protein sequence ID" value="CAB62369.1"/>
    <property type="molecule type" value="Genomic_DNA"/>
</dbReference>
<keyword evidence="2" id="KW-0614">Plasmid</keyword>
<dbReference type="Proteomes" id="UP000000815">
    <property type="component" value="Plasmid pMT1"/>
</dbReference>
<accession>A0A0H2W0F6</accession>
<dbReference type="AlphaFoldDB" id="A0A2U2H1V0"/>
<keyword evidence="2" id="KW-0378">Hydrolase</keyword>
<dbReference type="IntAct" id="A0A2U2H1V0">
    <property type="interactions" value="7"/>
</dbReference>
<accession>A0A380PIB3</accession>
<protein>
    <submittedName>
        <fullName evidence="2">Uncharacterized protein</fullName>
    </submittedName>
</protein>
<keyword evidence="3" id="KW-1185">Reference proteome</keyword>
<evidence type="ECO:0000313" key="1">
    <source>
        <dbReference type="EMBL" id="CAB62369.1"/>
    </source>
</evidence>
<dbReference type="GO" id="GO:0004519">
    <property type="term" value="F:endonuclease activity"/>
    <property type="evidence" value="ECO:0007669"/>
    <property type="project" value="UniProtKB-KW"/>
</dbReference>
<dbReference type="MINT" id="A0A2U2H1V0"/>
<dbReference type="KEGG" id="ype:YMT1.42Ac"/>
<proteinExistence type="predicted"/>
<dbReference type="KEGG" id="ypj:CH55_4187"/>
<keyword evidence="2" id="KW-0269">Exonuclease</keyword>
<reference evidence="1 3" key="2">
    <citation type="journal article" date="2001" name="Nature">
        <title>Genome sequence of Yersinia pestis, the causative agent of plague.</title>
        <authorList>
            <person name="Parkhill J."/>
            <person name="Wren B.W."/>
            <person name="Thomson N.R."/>
            <person name="Titball R.W."/>
            <person name="Holden M.T.G."/>
            <person name="Prentice M.B."/>
            <person name="Sebaihia M."/>
            <person name="James K.D."/>
            <person name="Churcher C."/>
            <person name="Mungall K.L."/>
            <person name="Baker S."/>
            <person name="Basham D."/>
            <person name="Bentley S.D."/>
            <person name="Brooks K."/>
            <person name="Cerdeno-Tarraga A.M."/>
            <person name="Chillingworth T."/>
            <person name="Cronin A."/>
            <person name="Davies R.M."/>
            <person name="Davis P."/>
            <person name="Dougan G."/>
            <person name="Feltwell T."/>
            <person name="Hamlin N."/>
            <person name="Holroyd S."/>
            <person name="Jagels K."/>
            <person name="Leather S."/>
            <person name="Karlyshev A.V."/>
            <person name="Moule S."/>
            <person name="Oyston P.C.F."/>
            <person name="Quail M."/>
            <person name="Rutherford K."/>
            <person name="Simmonds M."/>
            <person name="Skelton J."/>
            <person name="Stevens K."/>
            <person name="Whitehead S."/>
            <person name="Barrell B.G."/>
        </authorList>
    </citation>
    <scope>NUCLEOTIDE SEQUENCE [LARGE SCALE GENOMIC DNA]</scope>
    <source>
        <strain evidence="1">CO-92</strain>
        <strain evidence="3">CO-92 / Biovar Orientalis</strain>
        <plasmid evidence="3">Plasmid pMT1 (pMT-1)</plasmid>
    </source>
</reference>
<dbReference type="KEGG" id="ypv:BZ15_4240"/>
<accession>A0A384KI65</accession>
<geneLocation type="plasmid" evidence="2">
    <name>pG8786</name>
</geneLocation>
<organism evidence="2">
    <name type="scientific">Yersinia pestis</name>
    <dbReference type="NCBI Taxonomy" id="632"/>
    <lineage>
        <taxon>Bacteria</taxon>
        <taxon>Pseudomonadati</taxon>
        <taxon>Pseudomonadota</taxon>
        <taxon>Gammaproteobacteria</taxon>
        <taxon>Enterobacterales</taxon>
        <taxon>Yersiniaceae</taxon>
        <taxon>Yersinia</taxon>
    </lineage>
</organism>
<keyword evidence="2" id="KW-0449">Lipoprotein</keyword>
<accession>A0A2U2H1V0</accession>
<dbReference type="GO" id="GO:0004527">
    <property type="term" value="F:exonuclease activity"/>
    <property type="evidence" value="ECO:0007669"/>
    <property type="project" value="UniProtKB-KW"/>
</dbReference>
<accession>Q74YL4</accession>
<dbReference type="EMBL" id="AJ698720">
    <property type="protein sequence ID" value="CAG27455.1"/>
    <property type="molecule type" value="Genomic_DNA"/>
</dbReference>
<accession>Q9RID3</accession>
<accession>A0A5P8YNF6</accession>
<keyword evidence="2" id="KW-0255">Endonuclease</keyword>
<evidence type="ECO:0000313" key="3">
    <source>
        <dbReference type="Proteomes" id="UP000000815"/>
    </source>
</evidence>
<sequence>MSEFYSRAAAVADQAGNEDERAGPVFNLQPPLIIVTVKYLSQKQYERD</sequence>
<keyword evidence="2" id="KW-0540">Nuclease</keyword>
<reference evidence="1" key="1">
    <citation type="journal article" date="2001" name="J. Bacteriol.">
        <title>Yersinia pestis pFra shows biovar-specific differences and recent common ancestry with a Salmonella enterica serovar Typhi plasmid.</title>
        <authorList>
            <person name="Prentice M.B."/>
            <person name="James K.D."/>
            <person name="Parkhill J."/>
            <person name="Baker S.G."/>
            <person name="Stevens K."/>
            <person name="Simmonds M.N."/>
            <person name="Mungall K.L."/>
            <person name="Churcher C."/>
            <person name="Oyston P.C."/>
            <person name="Titball R.W."/>
            <person name="Wren B.W."/>
            <person name="Wain J."/>
            <person name="Pickard D."/>
            <person name="Hien T.T."/>
            <person name="Farrar J.J."/>
            <person name="Dougan G."/>
        </authorList>
    </citation>
    <scope>NUCLEOTIDE SEQUENCE</scope>
    <source>
        <strain evidence="1">CO-92</strain>
    </source>
</reference>
<gene>
    <name evidence="1" type="primary">YMT1.42Ac</name>
</gene>
<dbReference type="KEGG" id="ypw:CH59_4330"/>
<name>A0A2U2H1V0_YERPE</name>
<dbReference type="PATRIC" id="fig|214092.21.peg.165"/>
<geneLocation type="plasmid" evidence="3">
    <name>pMT1</name>
    <name>pMT-1</name>
</geneLocation>
<reference evidence="2" key="3">
    <citation type="journal article" date="2004" name="Infect. Immun.">
        <title>Structural organization of the pFra virulence-associated plasmid of rhamnose-positive Yersinia pestis.</title>
        <authorList>
            <person name="Golubov A."/>
            <person name="Neubauer H."/>
            <person name="Nolting C."/>
            <person name="Heesemann J."/>
            <person name="Rakin A."/>
        </authorList>
    </citation>
    <scope>NUCLEOTIDE SEQUENCE [LARGE SCALE GENOMIC DNA]</scope>
    <source>
        <plasmid evidence="2">pG8786</plasmid>
    </source>
</reference>
<evidence type="ECO:0000313" key="2">
    <source>
        <dbReference type="EMBL" id="CAG27455.1"/>
    </source>
</evidence>